<dbReference type="InterPro" id="IPR002052">
    <property type="entry name" value="DNA_methylase_N6_adenine_CS"/>
</dbReference>
<feature type="domain" description="Methyltransferase small" evidence="3">
    <location>
        <begin position="32"/>
        <end position="125"/>
    </location>
</feature>
<dbReference type="InterPro" id="IPR029063">
    <property type="entry name" value="SAM-dependent_MTases_sf"/>
</dbReference>
<dbReference type="InterPro" id="IPR007848">
    <property type="entry name" value="Small_mtfrase_dom"/>
</dbReference>
<dbReference type="InterPro" id="IPR050210">
    <property type="entry name" value="tRNA_Adenine-N(6)_MTase"/>
</dbReference>
<keyword evidence="1 4" id="KW-0489">Methyltransferase</keyword>
<evidence type="ECO:0000256" key="1">
    <source>
        <dbReference type="ARBA" id="ARBA00022603"/>
    </source>
</evidence>
<evidence type="ECO:0000313" key="4">
    <source>
        <dbReference type="EMBL" id="BCS97328.1"/>
    </source>
</evidence>
<proteinExistence type="predicted"/>
<evidence type="ECO:0000256" key="2">
    <source>
        <dbReference type="ARBA" id="ARBA00022691"/>
    </source>
</evidence>
<dbReference type="EMBL" id="AP024488">
    <property type="protein sequence ID" value="BCS97328.1"/>
    <property type="molecule type" value="Genomic_DNA"/>
</dbReference>
<dbReference type="CDD" id="cd02440">
    <property type="entry name" value="AdoMet_MTases"/>
    <property type="match status" value="1"/>
</dbReference>
<dbReference type="PROSITE" id="PS00092">
    <property type="entry name" value="N6_MTASE"/>
    <property type="match status" value="1"/>
</dbReference>
<name>A0ABM7PJT0_9BACT</name>
<dbReference type="Pfam" id="PF05175">
    <property type="entry name" value="MTS"/>
    <property type="match status" value="1"/>
</dbReference>
<gene>
    <name evidence="4" type="ORF">DSLASN_29600</name>
</gene>
<dbReference type="PANTHER" id="PTHR47739:SF1">
    <property type="entry name" value="TRNA1(VAL) (ADENINE(37)-N6)-METHYLTRANSFERASE"/>
    <property type="match status" value="1"/>
</dbReference>
<dbReference type="PANTHER" id="PTHR47739">
    <property type="entry name" value="TRNA1(VAL) (ADENINE(37)-N6)-METHYLTRANSFERASE"/>
    <property type="match status" value="1"/>
</dbReference>
<organism evidence="4 5">
    <name type="scientific">Desulfoluna limicola</name>
    <dbReference type="NCBI Taxonomy" id="2810562"/>
    <lineage>
        <taxon>Bacteria</taxon>
        <taxon>Pseudomonadati</taxon>
        <taxon>Thermodesulfobacteriota</taxon>
        <taxon>Desulfobacteria</taxon>
        <taxon>Desulfobacterales</taxon>
        <taxon>Desulfolunaceae</taxon>
        <taxon>Desulfoluna</taxon>
    </lineage>
</organism>
<reference evidence="4 5" key="1">
    <citation type="submission" date="2021-02" db="EMBL/GenBank/DDBJ databases">
        <title>Complete genome of Desulfoluna sp. strain ASN36.</title>
        <authorList>
            <person name="Takahashi A."/>
            <person name="Kojima H."/>
            <person name="Fukui M."/>
        </authorList>
    </citation>
    <scope>NUCLEOTIDE SEQUENCE [LARGE SCALE GENOMIC DNA]</scope>
    <source>
        <strain evidence="4 5">ASN36</strain>
    </source>
</reference>
<evidence type="ECO:0000259" key="3">
    <source>
        <dbReference type="Pfam" id="PF05175"/>
    </source>
</evidence>
<dbReference type="Proteomes" id="UP001320148">
    <property type="component" value="Chromosome"/>
</dbReference>
<protein>
    <submittedName>
        <fullName evidence="4">SAM-dependent methyltransferase</fullName>
    </submittedName>
</protein>
<keyword evidence="1 4" id="KW-0808">Transferase</keyword>
<keyword evidence="2" id="KW-0949">S-adenosyl-L-methionine</keyword>
<dbReference type="GO" id="GO:0008168">
    <property type="term" value="F:methyltransferase activity"/>
    <property type="evidence" value="ECO:0007669"/>
    <property type="project" value="UniProtKB-KW"/>
</dbReference>
<keyword evidence="5" id="KW-1185">Reference proteome</keyword>
<dbReference type="Gene3D" id="3.40.50.150">
    <property type="entry name" value="Vaccinia Virus protein VP39"/>
    <property type="match status" value="1"/>
</dbReference>
<evidence type="ECO:0000313" key="5">
    <source>
        <dbReference type="Proteomes" id="UP001320148"/>
    </source>
</evidence>
<accession>A0ABM7PJT0</accession>
<dbReference type="GO" id="GO:0032259">
    <property type="term" value="P:methylation"/>
    <property type="evidence" value="ECO:0007669"/>
    <property type="project" value="UniProtKB-KW"/>
</dbReference>
<sequence>MAMPELTADTLFDGGLTLLQEKRGYRFSVDSILLAHFVEAGGATSLLDLGCGCGVMPLVLAHRHPGLKRVAGVELQESLALLAERNRVENDLSHRVTIHHADMRHCTTPYGGVPFDVVVSNPPYTPLGHGRLNPRDQKAIARHEVALSLGELLDAACINLSSTGTLNLVYPAERLDEVVTAAGHKELLPERLRMVHSHARESPKRFLLSLGKTPATLCILPPLVVHESNGSLTDEVDKMFKK</sequence>
<dbReference type="SUPFAM" id="SSF53335">
    <property type="entry name" value="S-adenosyl-L-methionine-dependent methyltransferases"/>
    <property type="match status" value="1"/>
</dbReference>